<gene>
    <name evidence="2" type="ORF">FisN_11Lh033</name>
</gene>
<protein>
    <recommendedName>
        <fullName evidence="4">Transmembrane protein</fullName>
    </recommendedName>
</protein>
<organism evidence="2 3">
    <name type="scientific">Fistulifera solaris</name>
    <name type="common">Oleaginous diatom</name>
    <dbReference type="NCBI Taxonomy" id="1519565"/>
    <lineage>
        <taxon>Eukaryota</taxon>
        <taxon>Sar</taxon>
        <taxon>Stramenopiles</taxon>
        <taxon>Ochrophyta</taxon>
        <taxon>Bacillariophyta</taxon>
        <taxon>Bacillariophyceae</taxon>
        <taxon>Bacillariophycidae</taxon>
        <taxon>Naviculales</taxon>
        <taxon>Naviculaceae</taxon>
        <taxon>Fistulifera</taxon>
    </lineage>
</organism>
<evidence type="ECO:0000313" key="2">
    <source>
        <dbReference type="EMBL" id="GAX09976.1"/>
    </source>
</evidence>
<keyword evidence="1" id="KW-0812">Transmembrane</keyword>
<dbReference type="AlphaFoldDB" id="A0A1Z5J7R2"/>
<evidence type="ECO:0008006" key="4">
    <source>
        <dbReference type="Google" id="ProtNLM"/>
    </source>
</evidence>
<keyword evidence="1" id="KW-0472">Membrane</keyword>
<keyword evidence="3" id="KW-1185">Reference proteome</keyword>
<dbReference type="OrthoDB" id="43947at2759"/>
<reference evidence="2 3" key="1">
    <citation type="journal article" date="2015" name="Plant Cell">
        <title>Oil accumulation by the oleaginous diatom Fistulifera solaris as revealed by the genome and transcriptome.</title>
        <authorList>
            <person name="Tanaka T."/>
            <person name="Maeda Y."/>
            <person name="Veluchamy A."/>
            <person name="Tanaka M."/>
            <person name="Abida H."/>
            <person name="Marechal E."/>
            <person name="Bowler C."/>
            <person name="Muto M."/>
            <person name="Sunaga Y."/>
            <person name="Tanaka M."/>
            <person name="Yoshino T."/>
            <person name="Taniguchi T."/>
            <person name="Fukuda Y."/>
            <person name="Nemoto M."/>
            <person name="Matsumoto M."/>
            <person name="Wong P.S."/>
            <person name="Aburatani S."/>
            <person name="Fujibuchi W."/>
        </authorList>
    </citation>
    <scope>NUCLEOTIDE SEQUENCE [LARGE SCALE GENOMIC DNA]</scope>
    <source>
        <strain evidence="2 3">JPCC DA0580</strain>
    </source>
</reference>
<comment type="caution">
    <text evidence="2">The sequence shown here is derived from an EMBL/GenBank/DDBJ whole genome shotgun (WGS) entry which is preliminary data.</text>
</comment>
<keyword evidence="1" id="KW-1133">Transmembrane helix</keyword>
<evidence type="ECO:0000313" key="3">
    <source>
        <dbReference type="Proteomes" id="UP000198406"/>
    </source>
</evidence>
<name>A0A1Z5J7R2_FISSO</name>
<accession>A0A1Z5J7R2</accession>
<dbReference type="InParanoid" id="A0A1Z5J7R2"/>
<sequence length="87" mass="9688">MAEHNSSAPQSAPKEDEGVSALQFAIMAVVLGSSAGMTLYTKRTGSMLQTMNQITQNQLAKNPPKFGPPTKKEWEKLRPRFEKDDFF</sequence>
<dbReference type="Proteomes" id="UP000198406">
    <property type="component" value="Unassembled WGS sequence"/>
</dbReference>
<evidence type="ECO:0000256" key="1">
    <source>
        <dbReference type="SAM" id="Phobius"/>
    </source>
</evidence>
<proteinExistence type="predicted"/>
<dbReference type="EMBL" id="BDSP01000013">
    <property type="protein sequence ID" value="GAX09976.1"/>
    <property type="molecule type" value="Genomic_DNA"/>
</dbReference>
<feature type="transmembrane region" description="Helical" evidence="1">
    <location>
        <begin position="20"/>
        <end position="41"/>
    </location>
</feature>